<evidence type="ECO:0000313" key="5">
    <source>
        <dbReference type="Proteomes" id="UP001172101"/>
    </source>
</evidence>
<dbReference type="PANTHER" id="PTHR36854">
    <property type="entry name" value="CHROMOSOME 9, WHOLE GENOME SHOTGUN SEQUENCE"/>
    <property type="match status" value="1"/>
</dbReference>
<feature type="transmembrane region" description="Helical" evidence="2">
    <location>
        <begin position="127"/>
        <end position="145"/>
    </location>
</feature>
<reference evidence="4" key="1">
    <citation type="submission" date="2023-06" db="EMBL/GenBank/DDBJ databases">
        <title>Genome-scale phylogeny and comparative genomics of the fungal order Sordariales.</title>
        <authorList>
            <consortium name="Lawrence Berkeley National Laboratory"/>
            <person name="Hensen N."/>
            <person name="Bonometti L."/>
            <person name="Westerberg I."/>
            <person name="Brannstrom I.O."/>
            <person name="Guillou S."/>
            <person name="Cros-Aarteil S."/>
            <person name="Calhoun S."/>
            <person name="Haridas S."/>
            <person name="Kuo A."/>
            <person name="Mondo S."/>
            <person name="Pangilinan J."/>
            <person name="Riley R."/>
            <person name="LaButti K."/>
            <person name="Andreopoulos B."/>
            <person name="Lipzen A."/>
            <person name="Chen C."/>
            <person name="Yanf M."/>
            <person name="Daum C."/>
            <person name="Ng V."/>
            <person name="Clum A."/>
            <person name="Steindorff A."/>
            <person name="Ohm R."/>
            <person name="Martin F."/>
            <person name="Silar P."/>
            <person name="Natvig D."/>
            <person name="Lalanne C."/>
            <person name="Gautier V."/>
            <person name="Ament-velasquez S.L."/>
            <person name="Kruys A."/>
            <person name="Hutchinson M.I."/>
            <person name="Powell A.J."/>
            <person name="Barry K."/>
            <person name="Miller A.N."/>
            <person name="Grigoriev I.V."/>
            <person name="Debuchy R."/>
            <person name="Gladieux P."/>
            <person name="Thoren M.H."/>
            <person name="Johannesson H."/>
        </authorList>
    </citation>
    <scope>NUCLEOTIDE SEQUENCE</scope>
    <source>
        <strain evidence="4">SMH2392-1A</strain>
    </source>
</reference>
<feature type="signal peptide" evidence="3">
    <location>
        <begin position="1"/>
        <end position="20"/>
    </location>
</feature>
<dbReference type="PANTHER" id="PTHR36854:SF1">
    <property type="entry name" value="TRANSMEMBRANE PROTEIN"/>
    <property type="match status" value="1"/>
</dbReference>
<evidence type="ECO:0000256" key="3">
    <source>
        <dbReference type="SAM" id="SignalP"/>
    </source>
</evidence>
<feature type="compositionally biased region" description="Pro residues" evidence="1">
    <location>
        <begin position="47"/>
        <end position="56"/>
    </location>
</feature>
<dbReference type="AlphaFoldDB" id="A0AA40A4R2"/>
<organism evidence="4 5">
    <name type="scientific">Lasiosphaeria miniovina</name>
    <dbReference type="NCBI Taxonomy" id="1954250"/>
    <lineage>
        <taxon>Eukaryota</taxon>
        <taxon>Fungi</taxon>
        <taxon>Dikarya</taxon>
        <taxon>Ascomycota</taxon>
        <taxon>Pezizomycotina</taxon>
        <taxon>Sordariomycetes</taxon>
        <taxon>Sordariomycetidae</taxon>
        <taxon>Sordariales</taxon>
        <taxon>Lasiosphaeriaceae</taxon>
        <taxon>Lasiosphaeria</taxon>
    </lineage>
</organism>
<keyword evidence="5" id="KW-1185">Reference proteome</keyword>
<protein>
    <submittedName>
        <fullName evidence="4">Uncharacterized protein</fullName>
    </submittedName>
</protein>
<sequence>MTRLPLFVFLVAWLASLVIASAPTFCKCTCFKESKIIALGPQKDHPQPPPPPPTDETPPTEDTAPITTDANSSSSSSGLLSTRAASSSCTQCNRAFCIAYQLPICRDAEEKDVVTSCFQRDSRKDQIIVWGFILGTAGLLGWAGLRRVL</sequence>
<feature type="region of interest" description="Disordered" evidence="1">
    <location>
        <begin position="40"/>
        <end position="80"/>
    </location>
</feature>
<feature type="non-terminal residue" evidence="4">
    <location>
        <position position="149"/>
    </location>
</feature>
<keyword evidence="2" id="KW-0812">Transmembrane</keyword>
<proteinExistence type="predicted"/>
<dbReference type="GeneID" id="85319344"/>
<feature type="chain" id="PRO_5041365482" evidence="3">
    <location>
        <begin position="21"/>
        <end position="149"/>
    </location>
</feature>
<dbReference type="RefSeq" id="XP_060292573.1">
    <property type="nucleotide sequence ID" value="XM_060436074.1"/>
</dbReference>
<dbReference type="EMBL" id="JAUIRO010000006">
    <property type="protein sequence ID" value="KAK0709269.1"/>
    <property type="molecule type" value="Genomic_DNA"/>
</dbReference>
<name>A0AA40A4R2_9PEZI</name>
<comment type="caution">
    <text evidence="4">The sequence shown here is derived from an EMBL/GenBank/DDBJ whole genome shotgun (WGS) entry which is preliminary data.</text>
</comment>
<keyword evidence="2" id="KW-1133">Transmembrane helix</keyword>
<keyword evidence="3" id="KW-0732">Signal</keyword>
<evidence type="ECO:0000256" key="1">
    <source>
        <dbReference type="SAM" id="MobiDB-lite"/>
    </source>
</evidence>
<feature type="compositionally biased region" description="Low complexity" evidence="1">
    <location>
        <begin position="60"/>
        <end position="80"/>
    </location>
</feature>
<dbReference type="Proteomes" id="UP001172101">
    <property type="component" value="Unassembled WGS sequence"/>
</dbReference>
<evidence type="ECO:0000256" key="2">
    <source>
        <dbReference type="SAM" id="Phobius"/>
    </source>
</evidence>
<gene>
    <name evidence="4" type="ORF">B0T26DRAFT_620916</name>
</gene>
<accession>A0AA40A4R2</accession>
<keyword evidence="2" id="KW-0472">Membrane</keyword>
<evidence type="ECO:0000313" key="4">
    <source>
        <dbReference type="EMBL" id="KAK0709269.1"/>
    </source>
</evidence>